<dbReference type="VEuPathDB" id="FungiDB:SPSK_05670"/>
<evidence type="ECO:0000256" key="1">
    <source>
        <dbReference type="SAM" id="MobiDB-lite"/>
    </source>
</evidence>
<feature type="region of interest" description="Disordered" evidence="1">
    <location>
        <begin position="1"/>
        <end position="44"/>
    </location>
</feature>
<dbReference type="EMBL" id="AXCR01000012">
    <property type="protein sequence ID" value="KJR80982.1"/>
    <property type="molecule type" value="Genomic_DNA"/>
</dbReference>
<gene>
    <name evidence="2" type="ORF">SPSK_05670</name>
</gene>
<reference evidence="2 3" key="1">
    <citation type="journal article" date="2014" name="BMC Genomics">
        <title>Comparative genomics of the major fungal agents of human and animal Sporotrichosis: Sporothrix schenckii and Sporothrix brasiliensis.</title>
        <authorList>
            <person name="Teixeira M.M."/>
            <person name="de Almeida L.G."/>
            <person name="Kubitschek-Barreira P."/>
            <person name="Alves F.L."/>
            <person name="Kioshima E.S."/>
            <person name="Abadio A.K."/>
            <person name="Fernandes L."/>
            <person name="Derengowski L.S."/>
            <person name="Ferreira K.S."/>
            <person name="Souza R.C."/>
            <person name="Ruiz J.C."/>
            <person name="de Andrade N.C."/>
            <person name="Paes H.C."/>
            <person name="Nicola A.M."/>
            <person name="Albuquerque P."/>
            <person name="Gerber A.L."/>
            <person name="Martins V.P."/>
            <person name="Peconick L.D."/>
            <person name="Neto A.V."/>
            <person name="Chaucanez C.B."/>
            <person name="Silva P.A."/>
            <person name="Cunha O.L."/>
            <person name="de Oliveira F.F."/>
            <person name="dos Santos T.C."/>
            <person name="Barros A.L."/>
            <person name="Soares M.A."/>
            <person name="de Oliveira L.M."/>
            <person name="Marini M.M."/>
            <person name="Villalobos-Duno H."/>
            <person name="Cunha M.M."/>
            <person name="de Hoog S."/>
            <person name="da Silveira J.F."/>
            <person name="Henrissat B."/>
            <person name="Nino-Vega G.A."/>
            <person name="Cisalpino P.S."/>
            <person name="Mora-Montes H.M."/>
            <person name="Almeida S.R."/>
            <person name="Stajich J.E."/>
            <person name="Lopes-Bezerra L.M."/>
            <person name="Vasconcelos A.T."/>
            <person name="Felipe M.S."/>
        </authorList>
    </citation>
    <scope>NUCLEOTIDE SEQUENCE [LARGE SCALE GENOMIC DNA]</scope>
    <source>
        <strain evidence="2 3">1099-18</strain>
    </source>
</reference>
<dbReference type="AlphaFoldDB" id="A0A0F2LU51"/>
<protein>
    <submittedName>
        <fullName evidence="2">Uncharacterized protein</fullName>
    </submittedName>
</protein>
<reference evidence="2 3" key="2">
    <citation type="journal article" date="2015" name="Eukaryot. Cell">
        <title>Asexual propagation of a virulent clone complex in a human and feline outbreak of sporotrichosis.</title>
        <authorList>
            <person name="Teixeira Mde M."/>
            <person name="Rodrigues A.M."/>
            <person name="Tsui C.K."/>
            <person name="de Almeida L.G."/>
            <person name="Van Diepeningen A.D."/>
            <person name="van den Ende B.G."/>
            <person name="Fernandes G.F."/>
            <person name="Kano R."/>
            <person name="Hamelin R.C."/>
            <person name="Lopes-Bezerra L.M."/>
            <person name="Vasconcelos A.T."/>
            <person name="de Hoog S."/>
            <person name="de Camargo Z.P."/>
            <person name="Felipe M.S."/>
        </authorList>
    </citation>
    <scope>NUCLEOTIDE SEQUENCE [LARGE SCALE GENOMIC DNA]</scope>
    <source>
        <strain evidence="2 3">1099-18</strain>
    </source>
</reference>
<feature type="compositionally biased region" description="Basic and acidic residues" evidence="1">
    <location>
        <begin position="24"/>
        <end position="43"/>
    </location>
</feature>
<evidence type="ECO:0000313" key="3">
    <source>
        <dbReference type="Proteomes" id="UP000033710"/>
    </source>
</evidence>
<dbReference type="KEGG" id="ssck:SPSK_05670"/>
<dbReference type="GeneID" id="27667688"/>
<evidence type="ECO:0000313" key="2">
    <source>
        <dbReference type="EMBL" id="KJR80982.1"/>
    </source>
</evidence>
<accession>A0A0F2LU51</accession>
<dbReference type="RefSeq" id="XP_016583658.1">
    <property type="nucleotide sequence ID" value="XM_016732411.1"/>
</dbReference>
<dbReference type="Proteomes" id="UP000033710">
    <property type="component" value="Unassembled WGS sequence"/>
</dbReference>
<feature type="compositionally biased region" description="Basic and acidic residues" evidence="1">
    <location>
        <begin position="1"/>
        <end position="17"/>
    </location>
</feature>
<name>A0A0F2LU51_SPOSC</name>
<comment type="caution">
    <text evidence="2">The sequence shown here is derived from an EMBL/GenBank/DDBJ whole genome shotgun (WGS) entry which is preliminary data.</text>
</comment>
<sequence length="110" mass="12320">MAGCTAKEETKTDESNLSRRRRDGRVEGQAIERDGRGEGRGETCGETWRGAWDWNEVPVLPYEESRASRTTGRLWAAPGDLFLAFHLRTLNDDIYHGGTLILPAGPCRML</sequence>
<proteinExistence type="predicted"/>
<organism evidence="2 3">
    <name type="scientific">Sporothrix schenckii 1099-18</name>
    <dbReference type="NCBI Taxonomy" id="1397361"/>
    <lineage>
        <taxon>Eukaryota</taxon>
        <taxon>Fungi</taxon>
        <taxon>Dikarya</taxon>
        <taxon>Ascomycota</taxon>
        <taxon>Pezizomycotina</taxon>
        <taxon>Sordariomycetes</taxon>
        <taxon>Sordariomycetidae</taxon>
        <taxon>Ophiostomatales</taxon>
        <taxon>Ophiostomataceae</taxon>
        <taxon>Sporothrix</taxon>
    </lineage>
</organism>